<dbReference type="Proteomes" id="UP000288805">
    <property type="component" value="Unassembled WGS sequence"/>
</dbReference>
<proteinExistence type="predicted"/>
<dbReference type="EMBL" id="QGNW01000212">
    <property type="protein sequence ID" value="RVW84779.1"/>
    <property type="molecule type" value="Genomic_DNA"/>
</dbReference>
<evidence type="ECO:0000313" key="2">
    <source>
        <dbReference type="Proteomes" id="UP000288805"/>
    </source>
</evidence>
<sequence length="65" mass="7198">MVPSGGDTWDLGLRAYYTLEEKVPTSIPAVLLTEMNSKEYLEQHAAMLAEKQLSQDDGDEKALQA</sequence>
<protein>
    <submittedName>
        <fullName evidence="1">Uncharacterized protein</fullName>
    </submittedName>
</protein>
<name>A0A438HK53_VITVI</name>
<evidence type="ECO:0000313" key="1">
    <source>
        <dbReference type="EMBL" id="RVW84779.1"/>
    </source>
</evidence>
<comment type="caution">
    <text evidence="1">The sequence shown here is derived from an EMBL/GenBank/DDBJ whole genome shotgun (WGS) entry which is preliminary data.</text>
</comment>
<reference evidence="1 2" key="1">
    <citation type="journal article" date="2018" name="PLoS Genet.">
        <title>Population sequencing reveals clonal diversity and ancestral inbreeding in the grapevine cultivar Chardonnay.</title>
        <authorList>
            <person name="Roach M.J."/>
            <person name="Johnson D.L."/>
            <person name="Bohlmann J."/>
            <person name="van Vuuren H.J."/>
            <person name="Jones S.J."/>
            <person name="Pretorius I.S."/>
            <person name="Schmidt S.A."/>
            <person name="Borneman A.R."/>
        </authorList>
    </citation>
    <scope>NUCLEOTIDE SEQUENCE [LARGE SCALE GENOMIC DNA]</scope>
    <source>
        <strain evidence="2">cv. Chardonnay</strain>
        <tissue evidence="1">Leaf</tissue>
    </source>
</reference>
<accession>A0A438HK53</accession>
<organism evidence="1 2">
    <name type="scientific">Vitis vinifera</name>
    <name type="common">Grape</name>
    <dbReference type="NCBI Taxonomy" id="29760"/>
    <lineage>
        <taxon>Eukaryota</taxon>
        <taxon>Viridiplantae</taxon>
        <taxon>Streptophyta</taxon>
        <taxon>Embryophyta</taxon>
        <taxon>Tracheophyta</taxon>
        <taxon>Spermatophyta</taxon>
        <taxon>Magnoliopsida</taxon>
        <taxon>eudicotyledons</taxon>
        <taxon>Gunneridae</taxon>
        <taxon>Pentapetalae</taxon>
        <taxon>rosids</taxon>
        <taxon>Vitales</taxon>
        <taxon>Vitaceae</taxon>
        <taxon>Viteae</taxon>
        <taxon>Vitis</taxon>
    </lineage>
</organism>
<gene>
    <name evidence="1" type="ORF">CK203_046650</name>
</gene>
<dbReference type="AlphaFoldDB" id="A0A438HK53"/>